<dbReference type="Proteomes" id="UP000809431">
    <property type="component" value="Unassembled WGS sequence"/>
</dbReference>
<reference evidence="2 3" key="1">
    <citation type="submission" date="2021-01" db="EMBL/GenBank/DDBJ databases">
        <title>Draft Genome Sequence and Polyhydroxyalkanoate Biosynthetic Potential of Jeongeupia naejangsanensis Type Strain DSM 24253.</title>
        <authorList>
            <person name="Turrini P."/>
            <person name="Artuso I."/>
            <person name="Lugli G.A."/>
            <person name="Frangipani E."/>
            <person name="Ventura M."/>
            <person name="Visca P."/>
        </authorList>
    </citation>
    <scope>NUCLEOTIDE SEQUENCE [LARGE SCALE GENOMIC DNA]</scope>
    <source>
        <strain evidence="2 3">DSM 24253</strain>
    </source>
</reference>
<gene>
    <name evidence="2" type="ORF">JMJ54_12650</name>
</gene>
<evidence type="ECO:0000313" key="3">
    <source>
        <dbReference type="Proteomes" id="UP000809431"/>
    </source>
</evidence>
<name>A0ABS2BM37_9NEIS</name>
<accession>A0ABS2BM37</accession>
<protein>
    <submittedName>
        <fullName evidence="2">Uncharacterized protein</fullName>
    </submittedName>
</protein>
<evidence type="ECO:0000313" key="2">
    <source>
        <dbReference type="EMBL" id="MBM3116682.1"/>
    </source>
</evidence>
<feature type="region of interest" description="Disordered" evidence="1">
    <location>
        <begin position="1"/>
        <end position="67"/>
    </location>
</feature>
<dbReference type="RefSeq" id="WP_203538922.1">
    <property type="nucleotide sequence ID" value="NZ_JAESND010000006.1"/>
</dbReference>
<organism evidence="2 3">
    <name type="scientific">Jeongeupia naejangsanensis</name>
    <dbReference type="NCBI Taxonomy" id="613195"/>
    <lineage>
        <taxon>Bacteria</taxon>
        <taxon>Pseudomonadati</taxon>
        <taxon>Pseudomonadota</taxon>
        <taxon>Betaproteobacteria</taxon>
        <taxon>Neisseriales</taxon>
        <taxon>Chitinibacteraceae</taxon>
        <taxon>Jeongeupia</taxon>
    </lineage>
</organism>
<evidence type="ECO:0000256" key="1">
    <source>
        <dbReference type="SAM" id="MobiDB-lite"/>
    </source>
</evidence>
<comment type="caution">
    <text evidence="2">The sequence shown here is derived from an EMBL/GenBank/DDBJ whole genome shotgun (WGS) entry which is preliminary data.</text>
</comment>
<proteinExistence type="predicted"/>
<dbReference type="EMBL" id="JAESND010000006">
    <property type="protein sequence ID" value="MBM3116682.1"/>
    <property type="molecule type" value="Genomic_DNA"/>
</dbReference>
<sequence>MDDDKPIISPANQASRERRSMPATESVNGMIRLPRPTSAKINASTPDRLCSRSLAPPSTSQLPIPAPSRLTRNHFLSEVQAATHSNPATEKPFSRSHAPSKATQPYYLEFTADINCLADVHRLSILTSEPDSAPNN</sequence>
<keyword evidence="3" id="KW-1185">Reference proteome</keyword>